<accession>A0ABS7CM67</accession>
<gene>
    <name evidence="1" type="ORF">K0U00_48925</name>
</gene>
<dbReference type="Proteomes" id="UP001519887">
    <property type="component" value="Unassembled WGS sequence"/>
</dbReference>
<protein>
    <submittedName>
        <fullName evidence="1">NAD(P)/FAD-dependent oxidoreductase</fullName>
    </submittedName>
</protein>
<dbReference type="SUPFAM" id="SSF51905">
    <property type="entry name" value="FAD/NAD(P)-binding domain"/>
    <property type="match status" value="1"/>
</dbReference>
<feature type="non-terminal residue" evidence="1">
    <location>
        <position position="134"/>
    </location>
</feature>
<proteinExistence type="predicted"/>
<reference evidence="1 2" key="1">
    <citation type="submission" date="2021-07" db="EMBL/GenBank/DDBJ databases">
        <title>Paenibacillus radiodurans sp. nov., isolated from the southeastern edge of Tengger Desert.</title>
        <authorList>
            <person name="Zhang G."/>
        </authorList>
    </citation>
    <scope>NUCLEOTIDE SEQUENCE [LARGE SCALE GENOMIC DNA]</scope>
    <source>
        <strain evidence="1 2">CCM 7311</strain>
    </source>
</reference>
<feature type="non-terminal residue" evidence="1">
    <location>
        <position position="1"/>
    </location>
</feature>
<name>A0ABS7CM67_9BACL</name>
<evidence type="ECO:0000313" key="2">
    <source>
        <dbReference type="Proteomes" id="UP001519887"/>
    </source>
</evidence>
<dbReference type="InterPro" id="IPR036188">
    <property type="entry name" value="FAD/NAD-bd_sf"/>
</dbReference>
<dbReference type="EMBL" id="JAHZIK010003483">
    <property type="protein sequence ID" value="MBW7462002.1"/>
    <property type="molecule type" value="Genomic_DNA"/>
</dbReference>
<sequence length="134" mass="14423">PGTALGISRYRLDSELHRGALRAGVQVQTDTTVTSVYTSGSGYLVEAMQSKRRVAYQARIVIAAWGANPRAGLPGSSQPERSLKDRYMGVKSHFSGIGKEPVVELYFFPGGYLGISPVENGYVNAAALLRQGTF</sequence>
<dbReference type="Gene3D" id="3.50.50.60">
    <property type="entry name" value="FAD/NAD(P)-binding domain"/>
    <property type="match status" value="1"/>
</dbReference>
<organism evidence="1 2">
    <name type="scientific">Paenibacillus sepulcri</name>
    <dbReference type="NCBI Taxonomy" id="359917"/>
    <lineage>
        <taxon>Bacteria</taxon>
        <taxon>Bacillati</taxon>
        <taxon>Bacillota</taxon>
        <taxon>Bacilli</taxon>
        <taxon>Bacillales</taxon>
        <taxon>Paenibacillaceae</taxon>
        <taxon>Paenibacillus</taxon>
    </lineage>
</organism>
<keyword evidence="2" id="KW-1185">Reference proteome</keyword>
<comment type="caution">
    <text evidence="1">The sequence shown here is derived from an EMBL/GenBank/DDBJ whole genome shotgun (WGS) entry which is preliminary data.</text>
</comment>
<evidence type="ECO:0000313" key="1">
    <source>
        <dbReference type="EMBL" id="MBW7462002.1"/>
    </source>
</evidence>